<evidence type="ECO:0000313" key="1">
    <source>
        <dbReference type="Proteomes" id="UP000887576"/>
    </source>
</evidence>
<name>A0AC34PV52_9BILA</name>
<organism evidence="1 2">
    <name type="scientific">Panagrolaimus sp. JU765</name>
    <dbReference type="NCBI Taxonomy" id="591449"/>
    <lineage>
        <taxon>Eukaryota</taxon>
        <taxon>Metazoa</taxon>
        <taxon>Ecdysozoa</taxon>
        <taxon>Nematoda</taxon>
        <taxon>Chromadorea</taxon>
        <taxon>Rhabditida</taxon>
        <taxon>Tylenchina</taxon>
        <taxon>Panagrolaimomorpha</taxon>
        <taxon>Panagrolaimoidea</taxon>
        <taxon>Panagrolaimidae</taxon>
        <taxon>Panagrolaimus</taxon>
    </lineage>
</organism>
<dbReference type="WBParaSite" id="JU765_v2.g10232.t1">
    <property type="protein sequence ID" value="JU765_v2.g10232.t1"/>
    <property type="gene ID" value="JU765_v2.g10232"/>
</dbReference>
<dbReference type="Proteomes" id="UP000887576">
    <property type="component" value="Unplaced"/>
</dbReference>
<sequence length="717" mass="81931">MNLWLFCIFLFTFYTNGVATTCRLKEQVSIVLPKSRFQCFRILNGTHQVGCQSDKNGNIGTVVAFHPNFEETIAMFEKNYEPMIALIEFKALDRGITELLHSSPAVKGVLFFGEQSTFSEDAVCPTVEFSLYDKSTCQPWNKRNALHDAGFRFLDWNKPIFVIDDKKEQSLLMDDCYEKFNKHLVNASLFSTLGLRCRAKMSMFMRAAGNADMCLRRQSLYYGFTEILEMCEPLSSFNVHYTVPVLHAEDKANIFLMTARLDSFSTFSLSLGGDNSVLTSLIPILLVAKAIGTNREFFEKKAKENDRQVMFSFLNGESLGYIGSSRMAYDMLLHEFPRKPKNYGKLKTGPTIDFKDIGFFAEVNHIGAPQSKLFFHVDGQNFASFKQKIDPIANTVKEQLFGFNIKSDYANDSINSQLPPTSYQNFLRHNREIPGFVLSTDSSHFELDAINSITDIELTANKLGKDHLRNYFDAVAKSLLSAVTTFVYNDTNSATNDYVFDPSFAETLIDCFFEQKWNCSYFQRIVPNYDERFHSVRNFYIGTNSQDPTIVYLVEAILVQALGETHATMNVKAGDQCETLNPGQTVYNYIWAYNEAADKNWCYRTSMFRTKAKSPVFDDGFNNNMLNYSTWVESIWDAHKLEVYLEGAHYTTPHLLFSLFLFIFAVFLTLLDWNMVNGRMTQRVVDNGRHTAVRYQSIPTSAAPALNQEIVFENDLI</sequence>
<protein>
    <submittedName>
        <fullName evidence="2">Nicastrin</fullName>
    </submittedName>
</protein>
<evidence type="ECO:0000313" key="2">
    <source>
        <dbReference type="WBParaSite" id="JU765_v2.g10232.t1"/>
    </source>
</evidence>
<accession>A0AC34PV52</accession>
<reference evidence="2" key="1">
    <citation type="submission" date="2022-11" db="UniProtKB">
        <authorList>
            <consortium name="WormBaseParasite"/>
        </authorList>
    </citation>
    <scope>IDENTIFICATION</scope>
</reference>
<proteinExistence type="predicted"/>